<evidence type="ECO:0000256" key="1">
    <source>
        <dbReference type="ARBA" id="ARBA00001695"/>
    </source>
</evidence>
<evidence type="ECO:0000256" key="5">
    <source>
        <dbReference type="ARBA" id="ARBA00023295"/>
    </source>
</evidence>
<protein>
    <recommendedName>
        <fullName evidence="3 6">Arabinogalactan endo-beta-1,4-galactanase</fullName>
        <ecNumber evidence="3 6">3.2.1.89</ecNumber>
    </recommendedName>
</protein>
<evidence type="ECO:0000313" key="7">
    <source>
        <dbReference type="EMBL" id="MBB5780419.1"/>
    </source>
</evidence>
<keyword evidence="4 6" id="KW-0378">Hydrolase</keyword>
<feature type="signal peptide" evidence="6">
    <location>
        <begin position="1"/>
        <end position="31"/>
    </location>
</feature>
<dbReference type="AlphaFoldDB" id="A0A7W9LE38"/>
<dbReference type="InterPro" id="IPR011683">
    <property type="entry name" value="Glyco_hydro_53"/>
</dbReference>
<name>A0A7W9LE38_9ACTN</name>
<keyword evidence="8" id="KW-1185">Reference proteome</keyword>
<reference evidence="7 8" key="1">
    <citation type="submission" date="2020-08" db="EMBL/GenBank/DDBJ databases">
        <title>Sequencing the genomes of 1000 actinobacteria strains.</title>
        <authorList>
            <person name="Klenk H.-P."/>
        </authorList>
    </citation>
    <scope>NUCLEOTIDE SEQUENCE [LARGE SCALE GENOMIC DNA]</scope>
    <source>
        <strain evidence="7 8">DSM 45507</strain>
    </source>
</reference>
<feature type="chain" id="PRO_5031605533" description="Arabinogalactan endo-beta-1,4-galactanase" evidence="6">
    <location>
        <begin position="32"/>
        <end position="371"/>
    </location>
</feature>
<dbReference type="Gene3D" id="3.20.20.80">
    <property type="entry name" value="Glycosidases"/>
    <property type="match status" value="1"/>
</dbReference>
<comment type="similarity">
    <text evidence="2 6">Belongs to the glycosyl hydrolase 53 family.</text>
</comment>
<evidence type="ECO:0000256" key="3">
    <source>
        <dbReference type="ARBA" id="ARBA00012556"/>
    </source>
</evidence>
<dbReference type="RefSeq" id="WP_185073854.1">
    <property type="nucleotide sequence ID" value="NZ_JACHMB010000001.1"/>
</dbReference>
<dbReference type="GO" id="GO:0015926">
    <property type="term" value="F:glucosidase activity"/>
    <property type="evidence" value="ECO:0007669"/>
    <property type="project" value="InterPro"/>
</dbReference>
<dbReference type="GO" id="GO:0031218">
    <property type="term" value="F:arabinogalactan endo-1,4-beta-galactosidase activity"/>
    <property type="evidence" value="ECO:0007669"/>
    <property type="project" value="UniProtKB-EC"/>
</dbReference>
<evidence type="ECO:0000313" key="8">
    <source>
        <dbReference type="Proteomes" id="UP000579153"/>
    </source>
</evidence>
<organism evidence="7 8">
    <name type="scientific">Nonomuraea jabiensis</name>
    <dbReference type="NCBI Taxonomy" id="882448"/>
    <lineage>
        <taxon>Bacteria</taxon>
        <taxon>Bacillati</taxon>
        <taxon>Actinomycetota</taxon>
        <taxon>Actinomycetes</taxon>
        <taxon>Streptosporangiales</taxon>
        <taxon>Streptosporangiaceae</taxon>
        <taxon>Nonomuraea</taxon>
    </lineage>
</organism>
<dbReference type="PANTHER" id="PTHR34983">
    <property type="entry name" value="ARABINOGALACTAN ENDO-BETA-1,4-GALACTANASE A"/>
    <property type="match status" value="1"/>
</dbReference>
<dbReference type="Proteomes" id="UP000579153">
    <property type="component" value="Unassembled WGS sequence"/>
</dbReference>
<dbReference type="EC" id="3.2.1.89" evidence="3 6"/>
<evidence type="ECO:0000256" key="2">
    <source>
        <dbReference type="ARBA" id="ARBA00010687"/>
    </source>
</evidence>
<keyword evidence="5 6" id="KW-0326">Glycosidase</keyword>
<sequence>MTTYHLRRIRVTLLLTLAALIALAPATPARAATLSMRGADVSSLQRSLDLGAKYYNASGTAADPLDILTGAGVNYTRLRIWNNPASGYNNKAKVLAYARTVKAKGLGLMIDFHYSDTWADPGKQFKPAAWASHGIAQLQTDVYNYTYDICTSLKAQGTTPDSVQIGNEINVGMLWNDGKVINNDFTNLSLLLKAGYNATKACNSGTQVIIHTADADSLANARWFYDGIRAKGVPWDITALSYYCMWHGSLSTLSSVITDARTRYGKPVIVAETAYPFTANNADSEPNAINGSAPCSGYPATWAGQASNFTAVQNTARGAGAIGVFYWEPTWYAIQGNGWDPANINGTGDQWDNMATFNWTGGVNPNLRWTP</sequence>
<comment type="caution">
    <text evidence="7">The sequence shown here is derived from an EMBL/GenBank/DDBJ whole genome shotgun (WGS) entry which is preliminary data.</text>
</comment>
<dbReference type="PANTHER" id="PTHR34983:SF1">
    <property type="entry name" value="ARABINOGALACTAN ENDO-BETA-1,4-GALACTANASE A"/>
    <property type="match status" value="1"/>
</dbReference>
<evidence type="ECO:0000256" key="6">
    <source>
        <dbReference type="RuleBase" id="RU361192"/>
    </source>
</evidence>
<dbReference type="Pfam" id="PF07745">
    <property type="entry name" value="Glyco_hydro_53"/>
    <property type="match status" value="1"/>
</dbReference>
<evidence type="ECO:0000256" key="4">
    <source>
        <dbReference type="ARBA" id="ARBA00022801"/>
    </source>
</evidence>
<proteinExistence type="inferred from homology"/>
<dbReference type="SUPFAM" id="SSF51445">
    <property type="entry name" value="(Trans)glycosidases"/>
    <property type="match status" value="1"/>
</dbReference>
<keyword evidence="6" id="KW-0732">Signal</keyword>
<dbReference type="GO" id="GO:0045490">
    <property type="term" value="P:pectin catabolic process"/>
    <property type="evidence" value="ECO:0007669"/>
    <property type="project" value="TreeGrafter"/>
</dbReference>
<accession>A0A7W9LE38</accession>
<dbReference type="InterPro" id="IPR017853">
    <property type="entry name" value="GH"/>
</dbReference>
<comment type="catalytic activity">
    <reaction evidence="1 6">
        <text>The enzyme specifically hydrolyzes (1-&gt;4)-beta-D-galactosidic linkages in type I arabinogalactans.</text>
        <dbReference type="EC" id="3.2.1.89"/>
    </reaction>
</comment>
<gene>
    <name evidence="7" type="ORF">HD596_007175</name>
</gene>
<dbReference type="EMBL" id="JACHMB010000001">
    <property type="protein sequence ID" value="MBB5780419.1"/>
    <property type="molecule type" value="Genomic_DNA"/>
</dbReference>